<comment type="caution">
    <text evidence="3">The sequence shown here is derived from an EMBL/GenBank/DDBJ whole genome shotgun (WGS) entry which is preliminary data.</text>
</comment>
<dbReference type="Proteomes" id="UP000578352">
    <property type="component" value="Unassembled WGS sequence"/>
</dbReference>
<keyword evidence="1" id="KW-0472">Membrane</keyword>
<dbReference type="RefSeq" id="WP_179606171.1">
    <property type="nucleotide sequence ID" value="NZ_BAABEH010000001.1"/>
</dbReference>
<gene>
    <name evidence="3" type="ORF">HNR13_002487</name>
</gene>
<keyword evidence="1" id="KW-0812">Transmembrane</keyword>
<evidence type="ECO:0008006" key="5">
    <source>
        <dbReference type="Google" id="ProtNLM"/>
    </source>
</evidence>
<dbReference type="EMBL" id="JACCFL010000001">
    <property type="protein sequence ID" value="NYJ24200.1"/>
    <property type="molecule type" value="Genomic_DNA"/>
</dbReference>
<accession>A0A853CZH2</accession>
<sequence length="185" mass="18502">MRRVAVVAAAALLAVGGVLPAAGAAHAADLVTVQMPGPGHRTTWSTTVQNPASSTATVVLAVADVGGPASQLDDELQVSVRVDGATVIAQTPLRRLTGGAPVPLGTVAAGGAKTVSGDVLLSSAAGNDYQGLSAQFTLRLSSVESQAPPPLADTGLTVIGVGVPLALIALGVLLRLRRRKPREQL</sequence>
<evidence type="ECO:0000256" key="1">
    <source>
        <dbReference type="SAM" id="Phobius"/>
    </source>
</evidence>
<organism evidence="3 4">
    <name type="scientific">Leifsonia shinshuensis</name>
    <dbReference type="NCBI Taxonomy" id="150026"/>
    <lineage>
        <taxon>Bacteria</taxon>
        <taxon>Bacillati</taxon>
        <taxon>Actinomycetota</taxon>
        <taxon>Actinomycetes</taxon>
        <taxon>Micrococcales</taxon>
        <taxon>Microbacteriaceae</taxon>
        <taxon>Leifsonia</taxon>
    </lineage>
</organism>
<reference evidence="3 4" key="1">
    <citation type="submission" date="2020-07" db="EMBL/GenBank/DDBJ databases">
        <title>Sequencing the genomes of 1000 actinobacteria strains.</title>
        <authorList>
            <person name="Klenk H.-P."/>
        </authorList>
    </citation>
    <scope>NUCLEOTIDE SEQUENCE [LARGE SCALE GENOMIC DNA]</scope>
    <source>
        <strain evidence="3 4">DSM 15165</strain>
    </source>
</reference>
<evidence type="ECO:0000256" key="2">
    <source>
        <dbReference type="SAM" id="SignalP"/>
    </source>
</evidence>
<feature type="transmembrane region" description="Helical" evidence="1">
    <location>
        <begin position="155"/>
        <end position="176"/>
    </location>
</feature>
<protein>
    <recommendedName>
        <fullName evidence="5">LPXTG cell wall anchor domain-containing protein</fullName>
    </recommendedName>
</protein>
<keyword evidence="1" id="KW-1133">Transmembrane helix</keyword>
<name>A0A853CZH2_9MICO</name>
<keyword evidence="2" id="KW-0732">Signal</keyword>
<dbReference type="AlphaFoldDB" id="A0A853CZH2"/>
<proteinExistence type="predicted"/>
<feature type="chain" id="PRO_5032579560" description="LPXTG cell wall anchor domain-containing protein" evidence="2">
    <location>
        <begin position="28"/>
        <end position="185"/>
    </location>
</feature>
<feature type="signal peptide" evidence="2">
    <location>
        <begin position="1"/>
        <end position="27"/>
    </location>
</feature>
<evidence type="ECO:0000313" key="4">
    <source>
        <dbReference type="Proteomes" id="UP000578352"/>
    </source>
</evidence>
<evidence type="ECO:0000313" key="3">
    <source>
        <dbReference type="EMBL" id="NYJ24200.1"/>
    </source>
</evidence>